<reference evidence="1" key="1">
    <citation type="submission" date="2023-03" db="EMBL/GenBank/DDBJ databases">
        <title>Genome sequence of Brevundimonas nasdae SJTX8.</title>
        <authorList>
            <person name="Liang R."/>
        </authorList>
    </citation>
    <scope>NUCLEOTIDE SEQUENCE</scope>
    <source>
        <strain evidence="1">X8</strain>
    </source>
</reference>
<dbReference type="EMBL" id="CP119180">
    <property type="protein sequence ID" value="WOB77669.1"/>
    <property type="molecule type" value="Genomic_DNA"/>
</dbReference>
<proteinExistence type="predicted"/>
<dbReference type="Proteomes" id="UP001302493">
    <property type="component" value="Chromosome"/>
</dbReference>
<keyword evidence="2" id="KW-1185">Reference proteome</keyword>
<sequence length="416" mass="46001">MALSSTPFAQDWLDRFSEAERPAAAQLADAVLLVSHRAFQRSLESLLDELATGRGSEDLERPMALYAERAVMTQKRMDPELGWPIVEALPYFPGAGKGRATGKGVPAIDPSEPEVGSEGLIANFITGYERLHRNRVLNHPGPDALRKQRPSHMVIVTDFVGSGERVWKMVDAFWRVATLRSWHSYGRIRFAVVAYSGTEDGLRRVRSHNARPDVRLVQACPTVYTEFKGKAANAIHALCKAHPPDLKSPLGYDWGGALIAFAHGMPNNAPPILHSHANGWTPLFANRSALAADTHFPASMADALAEQARTVLQIRAAEQFLAAPANRRWIATMLVLAAVQAGARTSTRVSARARLPMADVEEILVFTRIARWTDHRNALTVLGGRELTRLNRRRARSAVLPTAEQPHYYPTQLRAR</sequence>
<gene>
    <name evidence="1" type="ORF">PZA08_10020</name>
</gene>
<name>A0ACD4VMA5_9CAUL</name>
<organism evidence="1 2">
    <name type="scientific">Brevundimonas nasdae</name>
    <dbReference type="NCBI Taxonomy" id="172043"/>
    <lineage>
        <taxon>Bacteria</taxon>
        <taxon>Pseudomonadati</taxon>
        <taxon>Pseudomonadota</taxon>
        <taxon>Alphaproteobacteria</taxon>
        <taxon>Caulobacterales</taxon>
        <taxon>Caulobacteraceae</taxon>
        <taxon>Brevundimonas</taxon>
    </lineage>
</organism>
<protein>
    <submittedName>
        <fullName evidence="1">Uncharacterized protein</fullName>
    </submittedName>
</protein>
<evidence type="ECO:0000313" key="2">
    <source>
        <dbReference type="Proteomes" id="UP001302493"/>
    </source>
</evidence>
<accession>A0ACD4VMA5</accession>
<evidence type="ECO:0000313" key="1">
    <source>
        <dbReference type="EMBL" id="WOB77669.1"/>
    </source>
</evidence>